<gene>
    <name evidence="2" type="ORF">GSPATT00029947001</name>
</gene>
<sequence>MLIMDFIYYFTKVKFNLVSLTIMEFQVLLIYFWQRQLNFYYSFPYLSVQLYQLKISSKIIVNFISLLHIFTIYFNQFDTPSYLINDLGIKSQLIYLFQLVNIFSLYICKDKMHSIIESICVFYQQKVTQGKEH</sequence>
<evidence type="ECO:0000313" key="3">
    <source>
        <dbReference type="Proteomes" id="UP000000600"/>
    </source>
</evidence>
<keyword evidence="1" id="KW-0812">Transmembrane</keyword>
<dbReference type="HOGENOM" id="CLU_1910693_0_0_1"/>
<organism evidence="2 3">
    <name type="scientific">Paramecium tetraurelia</name>
    <dbReference type="NCBI Taxonomy" id="5888"/>
    <lineage>
        <taxon>Eukaryota</taxon>
        <taxon>Sar</taxon>
        <taxon>Alveolata</taxon>
        <taxon>Ciliophora</taxon>
        <taxon>Intramacronucleata</taxon>
        <taxon>Oligohymenophorea</taxon>
        <taxon>Peniculida</taxon>
        <taxon>Parameciidae</taxon>
        <taxon>Paramecium</taxon>
    </lineage>
</organism>
<feature type="transmembrane region" description="Helical" evidence="1">
    <location>
        <begin position="55"/>
        <end position="75"/>
    </location>
</feature>
<evidence type="ECO:0000256" key="1">
    <source>
        <dbReference type="SAM" id="Phobius"/>
    </source>
</evidence>
<evidence type="ECO:0000313" key="2">
    <source>
        <dbReference type="EMBL" id="CAK59315.1"/>
    </source>
</evidence>
<dbReference type="RefSeq" id="XP_001426713.1">
    <property type="nucleotide sequence ID" value="XM_001426676.1"/>
</dbReference>
<proteinExistence type="predicted"/>
<dbReference type="Proteomes" id="UP000000600">
    <property type="component" value="Unassembled WGS sequence"/>
</dbReference>
<accession>A0BL98</accession>
<feature type="transmembrane region" description="Helical" evidence="1">
    <location>
        <begin position="87"/>
        <end position="108"/>
    </location>
</feature>
<dbReference type="KEGG" id="ptm:GSPATT00029947001"/>
<dbReference type="InParanoid" id="A0BL98"/>
<dbReference type="EMBL" id="CT868001">
    <property type="protein sequence ID" value="CAK59315.1"/>
    <property type="molecule type" value="Genomic_DNA"/>
</dbReference>
<keyword evidence="1" id="KW-1133">Transmembrane helix</keyword>
<reference evidence="2 3" key="1">
    <citation type="journal article" date="2006" name="Nature">
        <title>Global trends of whole-genome duplications revealed by the ciliate Paramecium tetraurelia.</title>
        <authorList>
            <consortium name="Genoscope"/>
            <person name="Aury J.-M."/>
            <person name="Jaillon O."/>
            <person name="Duret L."/>
            <person name="Noel B."/>
            <person name="Jubin C."/>
            <person name="Porcel B.M."/>
            <person name="Segurens B."/>
            <person name="Daubin V."/>
            <person name="Anthouard V."/>
            <person name="Aiach N."/>
            <person name="Arnaiz O."/>
            <person name="Billaut A."/>
            <person name="Beisson J."/>
            <person name="Blanc I."/>
            <person name="Bouhouche K."/>
            <person name="Camara F."/>
            <person name="Duharcourt S."/>
            <person name="Guigo R."/>
            <person name="Gogendeau D."/>
            <person name="Katinka M."/>
            <person name="Keller A.-M."/>
            <person name="Kissmehl R."/>
            <person name="Klotz C."/>
            <person name="Koll F."/>
            <person name="Le Moue A."/>
            <person name="Lepere C."/>
            <person name="Malinsky S."/>
            <person name="Nowacki M."/>
            <person name="Nowak J.K."/>
            <person name="Plattner H."/>
            <person name="Poulain J."/>
            <person name="Ruiz F."/>
            <person name="Serrano V."/>
            <person name="Zagulski M."/>
            <person name="Dessen P."/>
            <person name="Betermier M."/>
            <person name="Weissenbach J."/>
            <person name="Scarpelli C."/>
            <person name="Schachter V."/>
            <person name="Sperling L."/>
            <person name="Meyer E."/>
            <person name="Cohen J."/>
            <person name="Wincker P."/>
        </authorList>
    </citation>
    <scope>NUCLEOTIDE SEQUENCE [LARGE SCALE GENOMIC DNA]</scope>
    <source>
        <strain evidence="2 3">Stock d4-2</strain>
    </source>
</reference>
<keyword evidence="3" id="KW-1185">Reference proteome</keyword>
<protein>
    <recommendedName>
        <fullName evidence="4">Transmembrane protein</fullName>
    </recommendedName>
</protein>
<keyword evidence="1" id="KW-0472">Membrane</keyword>
<evidence type="ECO:0008006" key="4">
    <source>
        <dbReference type="Google" id="ProtNLM"/>
    </source>
</evidence>
<dbReference type="GeneID" id="5012497"/>
<feature type="transmembrane region" description="Helical" evidence="1">
    <location>
        <begin position="15"/>
        <end position="34"/>
    </location>
</feature>
<dbReference type="AlphaFoldDB" id="A0BL98"/>
<name>A0BL98_PARTE</name>